<dbReference type="InParanoid" id="C3ZR66"/>
<evidence type="ECO:0000256" key="4">
    <source>
        <dbReference type="SAM" id="MobiDB-lite"/>
    </source>
</evidence>
<dbReference type="GO" id="GO:0030246">
    <property type="term" value="F:carbohydrate binding"/>
    <property type="evidence" value="ECO:0007669"/>
    <property type="project" value="UniProtKB-KW"/>
</dbReference>
<sequence length="639" mass="69676">MPGGQQQSHTGDTGTTPMEQPQTDWQSRASKANPTYASGEDTTPMQEPQTYWQARADATTFETNPVYASGEDTTPVQARADADACDPNHIHASGEDTTPMQERQTDWQARADAAACEANPVHASGEGTTAMQEPQTDWQARADSAAREPNHIYASGEGSTSAPMQQPQTDWQSIADAAASIPNALYVSRADRTYAREASGRRAGCSYIRSHLTYMAAGIVVLLSLVAVGFAPLTVMNKEEITQLSTTVDALKRDQDDMSTTVDALKRDQDDMRQLSTTVDALKRDQDDMRQLTTTLDALKLDLEKERSRTVALEQRLHDMIYCPKGYTKFRGICYKAFDTPKSFSDAAAACGGDGGTLAMPRDAGTNDFLFSLHNAVSDTGTFWFGLQDQREEGSFEWVDGSALGTYHSWGPGEPNNSGGEEDCISYVVGWKGKWNDNTCDLLLYYICQVVPGRVFFAVQNLTSRTMPGGQQQSQTGDTGTTPVQQPQTYWWSIADAAASIPNALYVSRADRTYPGGASGRCALCSFIRSKLIYIATVIAVLLSLVAVGLALLAFINNGRHRGLVRDTLALAGRCLLSVVAERDWGSSTCDLFTFWLPYRGLEPALTGLKPLYNTASLSPTTLWLRVEKSALKTTSPRL</sequence>
<dbReference type="InterPro" id="IPR051663">
    <property type="entry name" value="CLec_Tetranectin-domain"/>
</dbReference>
<dbReference type="PROSITE" id="PS50041">
    <property type="entry name" value="C_TYPE_LECTIN_2"/>
    <property type="match status" value="1"/>
</dbReference>
<dbReference type="PROSITE" id="PS00615">
    <property type="entry name" value="C_TYPE_LECTIN_1"/>
    <property type="match status" value="1"/>
</dbReference>
<evidence type="ECO:0000259" key="6">
    <source>
        <dbReference type="PROSITE" id="PS50041"/>
    </source>
</evidence>
<accession>C3ZR66</accession>
<keyword evidence="5" id="KW-0812">Transmembrane</keyword>
<dbReference type="Gene3D" id="3.10.100.10">
    <property type="entry name" value="Mannose-Binding Protein A, subunit A"/>
    <property type="match status" value="1"/>
</dbReference>
<keyword evidence="1" id="KW-0430">Lectin</keyword>
<feature type="transmembrane region" description="Helical" evidence="5">
    <location>
        <begin position="532"/>
        <end position="556"/>
    </location>
</feature>
<dbReference type="InterPro" id="IPR018378">
    <property type="entry name" value="C-type_lectin_CS"/>
</dbReference>
<name>C3ZR66_BRAFL</name>
<dbReference type="eggNOG" id="KOG4297">
    <property type="taxonomic scope" value="Eukaryota"/>
</dbReference>
<dbReference type="PANTHER" id="PTHR22799:SF6">
    <property type="entry name" value="C-TYPE LECTIN DOMAIN FAMILY 4 MEMBER M-LIKE"/>
    <property type="match status" value="1"/>
</dbReference>
<dbReference type="InterPro" id="IPR016187">
    <property type="entry name" value="CTDL_fold"/>
</dbReference>
<evidence type="ECO:0000256" key="1">
    <source>
        <dbReference type="ARBA" id="ARBA00022734"/>
    </source>
</evidence>
<feature type="compositionally biased region" description="Polar residues" evidence="4">
    <location>
        <begin position="1"/>
        <end position="52"/>
    </location>
</feature>
<gene>
    <name evidence="7" type="ORF">BRAFLDRAFT_89117</name>
</gene>
<evidence type="ECO:0000313" key="7">
    <source>
        <dbReference type="EMBL" id="EEN44939.1"/>
    </source>
</evidence>
<dbReference type="PANTHER" id="PTHR22799">
    <property type="entry name" value="TETRANECTIN-RELATED"/>
    <property type="match status" value="1"/>
</dbReference>
<dbReference type="EMBL" id="GG666664">
    <property type="protein sequence ID" value="EEN44939.1"/>
    <property type="molecule type" value="Genomic_DNA"/>
</dbReference>
<proteinExistence type="predicted"/>
<keyword evidence="2" id="KW-1015">Disulfide bond</keyword>
<reference evidence="7" key="1">
    <citation type="journal article" date="2008" name="Nature">
        <title>The amphioxus genome and the evolution of the chordate karyotype.</title>
        <authorList>
            <consortium name="US DOE Joint Genome Institute (JGI-PGF)"/>
            <person name="Putnam N.H."/>
            <person name="Butts T."/>
            <person name="Ferrier D.E.K."/>
            <person name="Furlong R.F."/>
            <person name="Hellsten U."/>
            <person name="Kawashima T."/>
            <person name="Robinson-Rechavi M."/>
            <person name="Shoguchi E."/>
            <person name="Terry A."/>
            <person name="Yu J.-K."/>
            <person name="Benito-Gutierrez E.L."/>
            <person name="Dubchak I."/>
            <person name="Garcia-Fernandez J."/>
            <person name="Gibson-Brown J.J."/>
            <person name="Grigoriev I.V."/>
            <person name="Horton A.C."/>
            <person name="de Jong P.J."/>
            <person name="Jurka J."/>
            <person name="Kapitonov V.V."/>
            <person name="Kohara Y."/>
            <person name="Kuroki Y."/>
            <person name="Lindquist E."/>
            <person name="Lucas S."/>
            <person name="Osoegawa K."/>
            <person name="Pennacchio L.A."/>
            <person name="Salamov A.A."/>
            <person name="Satou Y."/>
            <person name="Sauka-Spengler T."/>
            <person name="Schmutz J."/>
            <person name="Shin-I T."/>
            <person name="Toyoda A."/>
            <person name="Bronner-Fraser M."/>
            <person name="Fujiyama A."/>
            <person name="Holland L.Z."/>
            <person name="Holland P.W.H."/>
            <person name="Satoh N."/>
            <person name="Rokhsar D.S."/>
        </authorList>
    </citation>
    <scope>NUCLEOTIDE SEQUENCE [LARGE SCALE GENOMIC DNA]</scope>
    <source>
        <strain evidence="7">S238N-H82</strain>
        <tissue evidence="7">Testes</tissue>
    </source>
</reference>
<feature type="domain" description="C-type lectin" evidence="6">
    <location>
        <begin position="330"/>
        <end position="449"/>
    </location>
</feature>
<keyword evidence="5" id="KW-1133">Transmembrane helix</keyword>
<keyword evidence="3" id="KW-0175">Coiled coil</keyword>
<dbReference type="InterPro" id="IPR016186">
    <property type="entry name" value="C-type_lectin-like/link_sf"/>
</dbReference>
<dbReference type="Gene3D" id="1.20.1480.30">
    <property type="entry name" value="Designed four-helix bundle protein"/>
    <property type="match status" value="1"/>
</dbReference>
<dbReference type="AlphaFoldDB" id="C3ZR66"/>
<dbReference type="InterPro" id="IPR001304">
    <property type="entry name" value="C-type_lectin-like"/>
</dbReference>
<protein>
    <recommendedName>
        <fullName evidence="6">C-type lectin domain-containing protein</fullName>
    </recommendedName>
</protein>
<evidence type="ECO:0000256" key="2">
    <source>
        <dbReference type="ARBA" id="ARBA00023157"/>
    </source>
</evidence>
<dbReference type="FunFam" id="3.10.100.10:FF:000103">
    <property type="entry name" value="Uncharacterized protein"/>
    <property type="match status" value="1"/>
</dbReference>
<feature type="coiled-coil region" evidence="3">
    <location>
        <begin position="248"/>
        <end position="316"/>
    </location>
</feature>
<dbReference type="Pfam" id="PF00059">
    <property type="entry name" value="Lectin_C"/>
    <property type="match status" value="1"/>
</dbReference>
<feature type="region of interest" description="Disordered" evidence="4">
    <location>
        <begin position="1"/>
        <end position="54"/>
    </location>
</feature>
<evidence type="ECO:0000256" key="5">
    <source>
        <dbReference type="SAM" id="Phobius"/>
    </source>
</evidence>
<feature type="transmembrane region" description="Helical" evidence="5">
    <location>
        <begin position="212"/>
        <end position="233"/>
    </location>
</feature>
<organism>
    <name type="scientific">Branchiostoma floridae</name>
    <name type="common">Florida lancelet</name>
    <name type="synonym">Amphioxus</name>
    <dbReference type="NCBI Taxonomy" id="7739"/>
    <lineage>
        <taxon>Eukaryota</taxon>
        <taxon>Metazoa</taxon>
        <taxon>Chordata</taxon>
        <taxon>Cephalochordata</taxon>
        <taxon>Leptocardii</taxon>
        <taxon>Amphioxiformes</taxon>
        <taxon>Branchiostomatidae</taxon>
        <taxon>Branchiostoma</taxon>
    </lineage>
</organism>
<dbReference type="SUPFAM" id="SSF56436">
    <property type="entry name" value="C-type lectin-like"/>
    <property type="match status" value="1"/>
</dbReference>
<dbReference type="SMART" id="SM00034">
    <property type="entry name" value="CLECT"/>
    <property type="match status" value="1"/>
</dbReference>
<evidence type="ECO:0000256" key="3">
    <source>
        <dbReference type="SAM" id="Coils"/>
    </source>
</evidence>
<keyword evidence="5" id="KW-0472">Membrane</keyword>